<evidence type="ECO:0000313" key="1">
    <source>
        <dbReference type="Proteomes" id="UP000095286"/>
    </source>
</evidence>
<reference evidence="2" key="1">
    <citation type="submission" date="2016-11" db="UniProtKB">
        <authorList>
            <consortium name="WormBaseParasite"/>
        </authorList>
    </citation>
    <scope>IDENTIFICATION</scope>
    <source>
        <strain evidence="2">KR3021</strain>
    </source>
</reference>
<proteinExistence type="predicted"/>
<name>A0AC35UH69_9BILA</name>
<dbReference type="Proteomes" id="UP000095286">
    <property type="component" value="Unplaced"/>
</dbReference>
<evidence type="ECO:0000313" key="2">
    <source>
        <dbReference type="WBParaSite" id="RSKR_0001105300.1"/>
    </source>
</evidence>
<accession>A0AC35UH69</accession>
<sequence length="79" mass="8447">MRVDLSGGDLNAPNVVRIAVLPAAALVGTIGVMLERKFRTPKKIEYLESSIVDQRAKRLASVDPSISQGTIPNTLSVNS</sequence>
<dbReference type="WBParaSite" id="RSKR_0001105300.1">
    <property type="protein sequence ID" value="RSKR_0001105300.1"/>
    <property type="gene ID" value="RSKR_0001105300"/>
</dbReference>
<protein>
    <submittedName>
        <fullName evidence="2">Transmembrane protein</fullName>
    </submittedName>
</protein>
<organism evidence="1 2">
    <name type="scientific">Rhabditophanes sp. KR3021</name>
    <dbReference type="NCBI Taxonomy" id="114890"/>
    <lineage>
        <taxon>Eukaryota</taxon>
        <taxon>Metazoa</taxon>
        <taxon>Ecdysozoa</taxon>
        <taxon>Nematoda</taxon>
        <taxon>Chromadorea</taxon>
        <taxon>Rhabditida</taxon>
        <taxon>Tylenchina</taxon>
        <taxon>Panagrolaimomorpha</taxon>
        <taxon>Strongyloidoidea</taxon>
        <taxon>Alloionematidae</taxon>
        <taxon>Rhabditophanes</taxon>
    </lineage>
</organism>